<accession>A0A1E5KTD0</accession>
<dbReference type="Proteomes" id="UP000095256">
    <property type="component" value="Unassembled WGS sequence"/>
</dbReference>
<organism evidence="1 2">
    <name type="scientific">Enterococcus rivorum</name>
    <dbReference type="NCBI Taxonomy" id="762845"/>
    <lineage>
        <taxon>Bacteria</taxon>
        <taxon>Bacillati</taxon>
        <taxon>Bacillota</taxon>
        <taxon>Bacilli</taxon>
        <taxon>Lactobacillales</taxon>
        <taxon>Enterococcaceae</taxon>
        <taxon>Enterococcus</taxon>
    </lineage>
</organism>
<comment type="caution">
    <text evidence="1">The sequence shown here is derived from an EMBL/GenBank/DDBJ whole genome shotgun (WGS) entry which is preliminary data.</text>
</comment>
<reference evidence="1 2" key="1">
    <citation type="submission" date="2016-09" db="EMBL/GenBank/DDBJ databases">
        <authorList>
            <person name="Capua I."/>
            <person name="De Benedictis P."/>
            <person name="Joannis T."/>
            <person name="Lombin L.H."/>
            <person name="Cattoli G."/>
        </authorList>
    </citation>
    <scope>NUCLEOTIDE SEQUENCE [LARGE SCALE GENOMIC DNA]</scope>
    <source>
        <strain evidence="1 2">LMG 25899</strain>
    </source>
</reference>
<dbReference type="OrthoDB" id="7007761at2"/>
<evidence type="ECO:0000313" key="2">
    <source>
        <dbReference type="Proteomes" id="UP000095256"/>
    </source>
</evidence>
<dbReference type="RefSeq" id="WP_069699908.1">
    <property type="nucleotide sequence ID" value="NZ_JAGGMA010000064.1"/>
</dbReference>
<name>A0A1E5KTD0_9ENTE</name>
<gene>
    <name evidence="1" type="ORF">BCR26_17610</name>
</gene>
<protein>
    <submittedName>
        <fullName evidence="1">Uncharacterized protein</fullName>
    </submittedName>
</protein>
<dbReference type="AlphaFoldDB" id="A0A1E5KTD0"/>
<evidence type="ECO:0000313" key="1">
    <source>
        <dbReference type="EMBL" id="OEH81120.1"/>
    </source>
</evidence>
<proteinExistence type="predicted"/>
<keyword evidence="2" id="KW-1185">Reference proteome</keyword>
<dbReference type="EMBL" id="MIEK01000060">
    <property type="protein sequence ID" value="OEH81120.1"/>
    <property type="molecule type" value="Genomic_DNA"/>
</dbReference>
<sequence length="120" mass="13716">MVIVKKVNWIDEDSREADILLSDGVYSIECFCSDCNLSEGDVFSDILYGFNIKNIVKSFNEEYVIDKKDDNYHIQGKLVDVENGVLQIGELKIDLSDGNIPKDIKQNDYIEADISRIDIY</sequence>